<reference evidence="1 2" key="1">
    <citation type="submission" date="2014-07" db="EMBL/GenBank/DDBJ databases">
        <authorList>
            <person name="McCorrison J."/>
            <person name="Sanka R."/>
            <person name="Torralba M."/>
            <person name="Gillis M."/>
            <person name="Haft D.H."/>
            <person name="Methe B."/>
            <person name="Sutton G."/>
            <person name="Nelson K.E."/>
        </authorList>
    </citation>
    <scope>NUCLEOTIDE SEQUENCE [LARGE SCALE GENOMIC DNA]</scope>
    <source>
        <strain evidence="1 2">DNF00666</strain>
    </source>
</reference>
<name>A0A096AQV4_9BACT</name>
<proteinExistence type="predicted"/>
<dbReference type="AlphaFoldDB" id="A0A096AQV4"/>
<gene>
    <name evidence="1" type="ORF">HMPREF0661_06185</name>
</gene>
<dbReference type="Proteomes" id="UP000029578">
    <property type="component" value="Unassembled WGS sequence"/>
</dbReference>
<organism evidence="1 2">
    <name type="scientific">Prevotella melaninogenica DNF00666</name>
    <dbReference type="NCBI Taxonomy" id="1401073"/>
    <lineage>
        <taxon>Bacteria</taxon>
        <taxon>Pseudomonadati</taxon>
        <taxon>Bacteroidota</taxon>
        <taxon>Bacteroidia</taxon>
        <taxon>Bacteroidales</taxon>
        <taxon>Prevotellaceae</taxon>
        <taxon>Prevotella</taxon>
    </lineage>
</organism>
<comment type="caution">
    <text evidence="1">The sequence shown here is derived from an EMBL/GenBank/DDBJ whole genome shotgun (WGS) entry which is preliminary data.</text>
</comment>
<evidence type="ECO:0000313" key="2">
    <source>
        <dbReference type="Proteomes" id="UP000029578"/>
    </source>
</evidence>
<protein>
    <submittedName>
        <fullName evidence="1">Uncharacterized protein</fullName>
    </submittedName>
</protein>
<sequence>MLVANLLFLHGFTVIHRSFIRDRVMIFQTLIHLRSIRMKRFYVSERLWFFHQNYTENIHKFNGRITKNAFAGILQRRFLSYSLCL</sequence>
<accession>A0A096AQV4</accession>
<dbReference type="EMBL" id="JRNS01000322">
    <property type="protein sequence ID" value="KGF49086.1"/>
    <property type="molecule type" value="Genomic_DNA"/>
</dbReference>
<evidence type="ECO:0000313" key="1">
    <source>
        <dbReference type="EMBL" id="KGF49086.1"/>
    </source>
</evidence>